<sequence length="155" mass="17368">MVSKLFRKEDLIHTPNPSKRQQYPPTTSASRNGQPHSKPDDRCHLPVRKQPNAGAGEEKQKGGAMRRKASDRRLFRSGPPPASKFGQTGTDCPSRHSPRLSIHGLCISERRQQEWLPPPIDGELDRVLCLCQCGCLLFPFLHIDTSLLDLPFPPV</sequence>
<feature type="compositionally biased region" description="Polar residues" evidence="1">
    <location>
        <begin position="15"/>
        <end position="35"/>
    </location>
</feature>
<feature type="compositionally biased region" description="Basic and acidic residues" evidence="1">
    <location>
        <begin position="1"/>
        <end position="12"/>
    </location>
</feature>
<evidence type="ECO:0000313" key="3">
    <source>
        <dbReference type="Proteomes" id="UP000247647"/>
    </source>
</evidence>
<dbReference type="Proteomes" id="UP000247647">
    <property type="component" value="Unassembled WGS sequence"/>
</dbReference>
<evidence type="ECO:0000256" key="1">
    <source>
        <dbReference type="SAM" id="MobiDB-lite"/>
    </source>
</evidence>
<reference evidence="2" key="1">
    <citation type="submission" date="2016-12" db="EMBL/GenBank/DDBJ databases">
        <title>The genomes of Aspergillus section Nigri reveals drivers in fungal speciation.</title>
        <authorList>
            <consortium name="DOE Joint Genome Institute"/>
            <person name="Vesth T.C."/>
            <person name="Nybo J."/>
            <person name="Theobald S."/>
            <person name="Brandl J."/>
            <person name="Frisvad J.C."/>
            <person name="Nielsen K.F."/>
            <person name="Lyhne E.K."/>
            <person name="Kogle M.E."/>
            <person name="Kuo A."/>
            <person name="Riley R."/>
            <person name="Clum A."/>
            <person name="Nolan M."/>
            <person name="Lipzen A."/>
            <person name="Salamov A."/>
            <person name="Henrissat B."/>
            <person name="Wiebenga A."/>
            <person name="De Vries R.P."/>
            <person name="Grigoriev I.V."/>
            <person name="Mortensen U.H."/>
            <person name="Andersen M.R."/>
            <person name="Baker S.E."/>
        </authorList>
    </citation>
    <scope>NUCLEOTIDE SEQUENCE [LARGE SCALE GENOMIC DNA]</scope>
    <source>
        <strain evidence="2">CBS 115656</strain>
    </source>
</reference>
<feature type="region of interest" description="Disordered" evidence="1">
    <location>
        <begin position="1"/>
        <end position="96"/>
    </location>
</feature>
<organism evidence="2 3">
    <name type="scientific">Aspergillus neoniger (strain CBS 115656)</name>
    <dbReference type="NCBI Taxonomy" id="1448310"/>
    <lineage>
        <taxon>Eukaryota</taxon>
        <taxon>Fungi</taxon>
        <taxon>Dikarya</taxon>
        <taxon>Ascomycota</taxon>
        <taxon>Pezizomycotina</taxon>
        <taxon>Eurotiomycetes</taxon>
        <taxon>Eurotiomycetidae</taxon>
        <taxon>Eurotiales</taxon>
        <taxon>Aspergillaceae</taxon>
        <taxon>Aspergillus</taxon>
        <taxon>Aspergillus subgen. Circumdati</taxon>
    </lineage>
</organism>
<dbReference type="RefSeq" id="XP_025478148.1">
    <property type="nucleotide sequence ID" value="XM_025617824.1"/>
</dbReference>
<accession>A0A318YJK8</accession>
<dbReference type="GeneID" id="37120280"/>
<dbReference type="AlphaFoldDB" id="A0A318YJK8"/>
<proteinExistence type="predicted"/>
<keyword evidence="3" id="KW-1185">Reference proteome</keyword>
<protein>
    <submittedName>
        <fullName evidence="2">Uncharacterized protein</fullName>
    </submittedName>
</protein>
<evidence type="ECO:0000313" key="2">
    <source>
        <dbReference type="EMBL" id="PYH32670.1"/>
    </source>
</evidence>
<gene>
    <name evidence="2" type="ORF">BO87DRAFT_105849</name>
</gene>
<name>A0A318YJK8_ASPNB</name>
<dbReference type="EMBL" id="KZ821467">
    <property type="protein sequence ID" value="PYH32670.1"/>
    <property type="molecule type" value="Genomic_DNA"/>
</dbReference>